<feature type="domain" description="Helix-hairpin-helix DNA-binding motif class 1" evidence="7">
    <location>
        <begin position="107"/>
        <end position="126"/>
    </location>
</feature>
<dbReference type="GO" id="GO:0048476">
    <property type="term" value="C:Holliday junction resolvase complex"/>
    <property type="evidence" value="ECO:0007669"/>
    <property type="project" value="UniProtKB-UniRule"/>
</dbReference>
<dbReference type="SMART" id="SM00278">
    <property type="entry name" value="HhH1"/>
    <property type="match status" value="2"/>
</dbReference>
<dbReference type="InterPro" id="IPR003583">
    <property type="entry name" value="Hlx-hairpin-Hlx_DNA-bd_motif"/>
</dbReference>
<reference evidence="8 9" key="1">
    <citation type="submission" date="2017-08" db="EMBL/GenBank/DDBJ databases">
        <title>Infants hospitalized years apart are colonized by the same room-sourced microbial strains.</title>
        <authorList>
            <person name="Brooks B."/>
            <person name="Olm M.R."/>
            <person name="Firek B.A."/>
            <person name="Baker R."/>
            <person name="Thomas B.C."/>
            <person name="Morowitz M.J."/>
            <person name="Banfield J.F."/>
        </authorList>
    </citation>
    <scope>NUCLEOTIDE SEQUENCE [LARGE SCALE GENOMIC DNA]</scope>
    <source>
        <strain evidence="8">S2_006_000_R1_57</strain>
    </source>
</reference>
<evidence type="ECO:0000256" key="6">
    <source>
        <dbReference type="HAMAP-Rule" id="MF_00031"/>
    </source>
</evidence>
<dbReference type="InterPro" id="IPR036267">
    <property type="entry name" value="RuvA_C_sf"/>
</dbReference>
<dbReference type="EMBL" id="QFOZ01000001">
    <property type="protein sequence ID" value="PZP89899.1"/>
    <property type="molecule type" value="Genomic_DNA"/>
</dbReference>
<evidence type="ECO:0000313" key="8">
    <source>
        <dbReference type="EMBL" id="PZP89899.1"/>
    </source>
</evidence>
<evidence type="ECO:0000256" key="3">
    <source>
        <dbReference type="ARBA" id="ARBA00023125"/>
    </source>
</evidence>
<dbReference type="InterPro" id="IPR000085">
    <property type="entry name" value="RuvA"/>
</dbReference>
<comment type="function">
    <text evidence="6">The RuvA-RuvB-RuvC complex processes Holliday junction (HJ) DNA during genetic recombination and DNA repair, while the RuvA-RuvB complex plays an important role in the rescue of blocked DNA replication forks via replication fork reversal (RFR). RuvA specifically binds to HJ cruciform DNA, conferring on it an open structure. The RuvB hexamer acts as an ATP-dependent pump, pulling dsDNA into and through the RuvAB complex. HJ branch migration allows RuvC to scan DNA until it finds its consensus sequence, where it cleaves and resolves the cruciform DNA.</text>
</comment>
<dbReference type="Pfam" id="PF07499">
    <property type="entry name" value="RuvA_C"/>
    <property type="match status" value="1"/>
</dbReference>
<evidence type="ECO:0000256" key="2">
    <source>
        <dbReference type="ARBA" id="ARBA00022763"/>
    </source>
</evidence>
<comment type="caution">
    <text evidence="8">The sequence shown here is derived from an EMBL/GenBank/DDBJ whole genome shotgun (WGS) entry which is preliminary data.</text>
</comment>
<comment type="caution">
    <text evidence="6">Lacks conserved residue(s) required for the propagation of feature annotation.</text>
</comment>
<comment type="subcellular location">
    <subcellularLocation>
        <location evidence="6">Cytoplasm</location>
    </subcellularLocation>
</comment>
<keyword evidence="5 6" id="KW-0234">DNA repair</keyword>
<dbReference type="GO" id="GO:0005524">
    <property type="term" value="F:ATP binding"/>
    <property type="evidence" value="ECO:0007669"/>
    <property type="project" value="InterPro"/>
</dbReference>
<dbReference type="GO" id="GO:0005737">
    <property type="term" value="C:cytoplasm"/>
    <property type="evidence" value="ECO:0007669"/>
    <property type="project" value="UniProtKB-SubCell"/>
</dbReference>
<evidence type="ECO:0000259" key="7">
    <source>
        <dbReference type="SMART" id="SM00278"/>
    </source>
</evidence>
<dbReference type="InterPro" id="IPR010994">
    <property type="entry name" value="RuvA_2-like"/>
</dbReference>
<comment type="subunit">
    <text evidence="6">Homotetramer. Forms an RuvA(8)-RuvB(12)-Holliday junction (HJ) complex. HJ DNA is sandwiched between 2 RuvA tetramers; dsDNA enters through RuvA and exits via RuvB. An RuvB hexamer assembles on each DNA strand where it exits the tetramer. Each RuvB hexamer is contacted by two RuvA subunits (via domain III) on 2 adjacent RuvB subunits; this complex drives branch migration. In the full resolvosome a probable DNA-RuvA(4)-RuvB(12)-RuvC(2) complex forms which resolves the HJ.</text>
</comment>
<dbReference type="Gene3D" id="1.10.150.20">
    <property type="entry name" value="5' to 3' exonuclease, C-terminal subdomain"/>
    <property type="match status" value="1"/>
</dbReference>
<dbReference type="Pfam" id="PF01330">
    <property type="entry name" value="RuvA_N"/>
    <property type="match status" value="1"/>
</dbReference>
<dbReference type="SUPFAM" id="SSF47781">
    <property type="entry name" value="RuvA domain 2-like"/>
    <property type="match status" value="1"/>
</dbReference>
<dbReference type="GO" id="GO:0006310">
    <property type="term" value="P:DNA recombination"/>
    <property type="evidence" value="ECO:0007669"/>
    <property type="project" value="UniProtKB-UniRule"/>
</dbReference>
<protein>
    <recommendedName>
        <fullName evidence="6">Holliday junction branch migration complex subunit RuvA</fullName>
    </recommendedName>
</protein>
<keyword evidence="1 6" id="KW-0963">Cytoplasm</keyword>
<feature type="domain" description="Helix-hairpin-helix DNA-binding motif class 1" evidence="7">
    <location>
        <begin position="72"/>
        <end position="91"/>
    </location>
</feature>
<keyword evidence="4 6" id="KW-0233">DNA recombination</keyword>
<dbReference type="Gene3D" id="2.40.50.140">
    <property type="entry name" value="Nucleic acid-binding proteins"/>
    <property type="match status" value="1"/>
</dbReference>
<dbReference type="GO" id="GO:0006281">
    <property type="term" value="P:DNA repair"/>
    <property type="evidence" value="ECO:0007669"/>
    <property type="project" value="UniProtKB-UniRule"/>
</dbReference>
<feature type="region of interest" description="Domain III" evidence="6">
    <location>
        <begin position="147"/>
        <end position="199"/>
    </location>
</feature>
<dbReference type="SUPFAM" id="SSF46929">
    <property type="entry name" value="DNA helicase RuvA subunit, C-terminal domain"/>
    <property type="match status" value="1"/>
</dbReference>
<evidence type="ECO:0000256" key="5">
    <source>
        <dbReference type="ARBA" id="ARBA00023204"/>
    </source>
</evidence>
<keyword evidence="3 6" id="KW-0238">DNA-binding</keyword>
<proteinExistence type="inferred from homology"/>
<name>A0A2W5KL15_9ACTN</name>
<keyword evidence="2 6" id="KW-0227">DNA damage</keyword>
<dbReference type="HAMAP" id="MF_00031">
    <property type="entry name" value="DNA_HJ_migration_RuvA"/>
    <property type="match status" value="1"/>
</dbReference>
<dbReference type="GO" id="GO:0000400">
    <property type="term" value="F:four-way junction DNA binding"/>
    <property type="evidence" value="ECO:0007669"/>
    <property type="project" value="UniProtKB-UniRule"/>
</dbReference>
<dbReference type="RefSeq" id="WP_290595309.1">
    <property type="nucleotide sequence ID" value="NZ_CAKZIO010000003.1"/>
</dbReference>
<accession>A0A2W5KL15</accession>
<evidence type="ECO:0000313" key="9">
    <source>
        <dbReference type="Proteomes" id="UP000248606"/>
    </source>
</evidence>
<evidence type="ECO:0000256" key="1">
    <source>
        <dbReference type="ARBA" id="ARBA00022490"/>
    </source>
</evidence>
<gene>
    <name evidence="6" type="primary">ruvA</name>
    <name evidence="8" type="ORF">DI579_01725</name>
</gene>
<organism evidence="8 9">
    <name type="scientific">Lawsonella clevelandensis</name>
    <dbReference type="NCBI Taxonomy" id="1528099"/>
    <lineage>
        <taxon>Bacteria</taxon>
        <taxon>Bacillati</taxon>
        <taxon>Actinomycetota</taxon>
        <taxon>Actinomycetes</taxon>
        <taxon>Mycobacteriales</taxon>
        <taxon>Lawsonellaceae</taxon>
        <taxon>Lawsonella</taxon>
    </lineage>
</organism>
<dbReference type="Gene3D" id="1.10.8.10">
    <property type="entry name" value="DNA helicase RuvA subunit, C-terminal domain"/>
    <property type="match status" value="1"/>
</dbReference>
<dbReference type="Proteomes" id="UP000248606">
    <property type="component" value="Unassembled WGS sequence"/>
</dbReference>
<sequence length="199" mass="21047">MIASLTGTVTRILFDSVIIDVSGVGYRVFATPGTLANLTCGSTETLLTELVVREDDLTLYGFVDGNEQDLFILLQKTSGIGPKMALSILSVFTPEDLCRALSQEDIALLQKVPGVGKKVAQRLVVELKDKVDAVAVQPTGVEGTPTTSSVAVEVEEALTGLGFSAREAENAISSILKQQTDADTSTVLRKALAYLGARS</sequence>
<comment type="domain">
    <text evidence="6">Has three domains with a flexible linker between the domains II and III and assumes an 'L' shape. Domain III is highly mobile and contacts RuvB.</text>
</comment>
<evidence type="ECO:0000256" key="4">
    <source>
        <dbReference type="ARBA" id="ARBA00023172"/>
    </source>
</evidence>
<dbReference type="SUPFAM" id="SSF50249">
    <property type="entry name" value="Nucleic acid-binding proteins"/>
    <property type="match status" value="1"/>
</dbReference>
<dbReference type="InterPro" id="IPR013849">
    <property type="entry name" value="DNA_helicase_Holl-junc_RuvA_I"/>
</dbReference>
<comment type="similarity">
    <text evidence="6">Belongs to the RuvA family.</text>
</comment>
<dbReference type="InterPro" id="IPR011114">
    <property type="entry name" value="RuvA_C"/>
</dbReference>
<dbReference type="GO" id="GO:0009378">
    <property type="term" value="F:four-way junction helicase activity"/>
    <property type="evidence" value="ECO:0007669"/>
    <property type="project" value="InterPro"/>
</dbReference>
<dbReference type="NCBIfam" id="TIGR00084">
    <property type="entry name" value="ruvA"/>
    <property type="match status" value="1"/>
</dbReference>
<dbReference type="InterPro" id="IPR012340">
    <property type="entry name" value="NA-bd_OB-fold"/>
</dbReference>
<dbReference type="CDD" id="cd14332">
    <property type="entry name" value="UBA_RuvA_C"/>
    <property type="match status" value="1"/>
</dbReference>
<dbReference type="Pfam" id="PF14520">
    <property type="entry name" value="HHH_5"/>
    <property type="match status" value="1"/>
</dbReference>
<dbReference type="AlphaFoldDB" id="A0A2W5KL15"/>
<dbReference type="GO" id="GO:0009379">
    <property type="term" value="C:Holliday junction helicase complex"/>
    <property type="evidence" value="ECO:0007669"/>
    <property type="project" value="InterPro"/>
</dbReference>